<organism evidence="1 2">
    <name type="scientific">Dermatophagoides pteronyssinus</name>
    <name type="common">European house dust mite</name>
    <dbReference type="NCBI Taxonomy" id="6956"/>
    <lineage>
        <taxon>Eukaryota</taxon>
        <taxon>Metazoa</taxon>
        <taxon>Ecdysozoa</taxon>
        <taxon>Arthropoda</taxon>
        <taxon>Chelicerata</taxon>
        <taxon>Arachnida</taxon>
        <taxon>Acari</taxon>
        <taxon>Acariformes</taxon>
        <taxon>Sarcoptiformes</taxon>
        <taxon>Astigmata</taxon>
        <taxon>Psoroptidia</taxon>
        <taxon>Analgoidea</taxon>
        <taxon>Pyroglyphidae</taxon>
        <taxon>Dermatophagoidinae</taxon>
        <taxon>Dermatophagoides</taxon>
    </lineage>
</organism>
<reference evidence="1 2" key="1">
    <citation type="journal article" date="2018" name="J. Allergy Clin. Immunol.">
        <title>High-quality assembly of Dermatophagoides pteronyssinus genome and transcriptome reveals a wide range of novel allergens.</title>
        <authorList>
            <person name="Liu X.Y."/>
            <person name="Yang K.Y."/>
            <person name="Wang M.Q."/>
            <person name="Kwok J.S."/>
            <person name="Zeng X."/>
            <person name="Yang Z."/>
            <person name="Xiao X.J."/>
            <person name="Lau C.P."/>
            <person name="Li Y."/>
            <person name="Huang Z.M."/>
            <person name="Ba J.G."/>
            <person name="Yim A.K."/>
            <person name="Ouyang C.Y."/>
            <person name="Ngai S.M."/>
            <person name="Chan T.F."/>
            <person name="Leung E.L."/>
            <person name="Liu L."/>
            <person name="Liu Z.G."/>
            <person name="Tsui S.K."/>
        </authorList>
    </citation>
    <scope>NUCLEOTIDE SEQUENCE [LARGE SCALE GENOMIC DNA]</scope>
    <source>
        <strain evidence="1">Derp</strain>
    </source>
</reference>
<reference evidence="1 2" key="2">
    <citation type="journal article" date="2022" name="Mol. Biol. Evol.">
        <title>Comparative Genomics Reveals Insights into the Divergent Evolution of Astigmatic Mites and Household Pest Adaptations.</title>
        <authorList>
            <person name="Xiong Q."/>
            <person name="Wan A.T."/>
            <person name="Liu X."/>
            <person name="Fung C.S."/>
            <person name="Xiao X."/>
            <person name="Malainual N."/>
            <person name="Hou J."/>
            <person name="Wang L."/>
            <person name="Wang M."/>
            <person name="Yang K.Y."/>
            <person name="Cui Y."/>
            <person name="Leung E.L."/>
            <person name="Nong W."/>
            <person name="Shin S.K."/>
            <person name="Au S.W."/>
            <person name="Jeong K.Y."/>
            <person name="Chew F.T."/>
            <person name="Hui J.H."/>
            <person name="Leung T.F."/>
            <person name="Tungtrongchitr A."/>
            <person name="Zhong N."/>
            <person name="Liu Z."/>
            <person name="Tsui S.K."/>
        </authorList>
    </citation>
    <scope>NUCLEOTIDE SEQUENCE [LARGE SCALE GENOMIC DNA]</scope>
    <source>
        <strain evidence="1">Derp</strain>
    </source>
</reference>
<dbReference type="Proteomes" id="UP000887458">
    <property type="component" value="Unassembled WGS sequence"/>
</dbReference>
<evidence type="ECO:0000313" key="2">
    <source>
        <dbReference type="Proteomes" id="UP000887458"/>
    </source>
</evidence>
<sequence length="186" mass="20542">MLFLSSRTLISVRISLSSTIPPIIPPLASNVELFKQRPTRNLRCSFESIDIEPSHINSFVCQFTLPIILPIFIETFNLEKFIVNNTNVSHGLCTTVIKSNISFKRRTSYLNVAVPISQIAEKLILCVTLAEFCPDIVNGIGLSASSKKSNKCGLINISSGIELNVIHANNMAFFVDLFAVVVSEIQ</sequence>
<evidence type="ECO:0000313" key="1">
    <source>
        <dbReference type="EMBL" id="KAH9420574.1"/>
    </source>
</evidence>
<protein>
    <submittedName>
        <fullName evidence="1">Uncharacterized protein</fullName>
    </submittedName>
</protein>
<keyword evidence="2" id="KW-1185">Reference proteome</keyword>
<name>A0ABQ8JD93_DERPT</name>
<accession>A0ABQ8JD93</accession>
<proteinExistence type="predicted"/>
<comment type="caution">
    <text evidence="1">The sequence shown here is derived from an EMBL/GenBank/DDBJ whole genome shotgun (WGS) entry which is preliminary data.</text>
</comment>
<gene>
    <name evidence="1" type="ORF">DERP_001000</name>
</gene>
<dbReference type="EMBL" id="NJHN03000047">
    <property type="protein sequence ID" value="KAH9420574.1"/>
    <property type="molecule type" value="Genomic_DNA"/>
</dbReference>